<gene>
    <name evidence="1" type="ORF">CHX27_06925</name>
</gene>
<dbReference type="AlphaFoldDB" id="A0A255ZUJ0"/>
<keyword evidence="2" id="KW-1185">Reference proteome</keyword>
<evidence type="ECO:0000313" key="1">
    <source>
        <dbReference type="EMBL" id="OYQ45096.1"/>
    </source>
</evidence>
<protein>
    <submittedName>
        <fullName evidence="1">Uncharacterized protein</fullName>
    </submittedName>
</protein>
<sequence>MVRTAAESLRTVFAHRNRSGKATAEAAATSVTAAKTKQLAANGLTAAKYFLRTYAAGPPKKP</sequence>
<accession>A0A255ZUJ0</accession>
<evidence type="ECO:0000313" key="2">
    <source>
        <dbReference type="Proteomes" id="UP000216035"/>
    </source>
</evidence>
<comment type="caution">
    <text evidence="1">The sequence shown here is derived from an EMBL/GenBank/DDBJ whole genome shotgun (WGS) entry which is preliminary data.</text>
</comment>
<dbReference type="Proteomes" id="UP000216035">
    <property type="component" value="Unassembled WGS sequence"/>
</dbReference>
<name>A0A255ZUJ0_9FLAO</name>
<dbReference type="EMBL" id="NOXX01000187">
    <property type="protein sequence ID" value="OYQ45096.1"/>
    <property type="molecule type" value="Genomic_DNA"/>
</dbReference>
<proteinExistence type="predicted"/>
<reference evidence="1 2" key="1">
    <citation type="submission" date="2017-07" db="EMBL/GenBank/DDBJ databases">
        <title>Flavobacterium cyanobacteriorum sp. nov., isolated from cyanobacterial aggregates in a eutrophic lake.</title>
        <authorList>
            <person name="Cai H."/>
        </authorList>
    </citation>
    <scope>NUCLEOTIDE SEQUENCE [LARGE SCALE GENOMIC DNA]</scope>
    <source>
        <strain evidence="1 2">TH167</strain>
    </source>
</reference>
<organism evidence="1 2">
    <name type="scientific">Flavobacterium aurantiibacter</name>
    <dbReference type="NCBI Taxonomy" id="2023067"/>
    <lineage>
        <taxon>Bacteria</taxon>
        <taxon>Pseudomonadati</taxon>
        <taxon>Bacteroidota</taxon>
        <taxon>Flavobacteriia</taxon>
        <taxon>Flavobacteriales</taxon>
        <taxon>Flavobacteriaceae</taxon>
        <taxon>Flavobacterium</taxon>
    </lineage>
</organism>